<dbReference type="SUPFAM" id="SSF53474">
    <property type="entry name" value="alpha/beta-Hydrolases"/>
    <property type="match status" value="1"/>
</dbReference>
<dbReference type="Gene3D" id="3.40.50.1820">
    <property type="entry name" value="alpha/beta hydrolase"/>
    <property type="match status" value="1"/>
</dbReference>
<evidence type="ECO:0000259" key="2">
    <source>
        <dbReference type="Pfam" id="PF00326"/>
    </source>
</evidence>
<evidence type="ECO:0000313" key="4">
    <source>
        <dbReference type="Proteomes" id="UP001597079"/>
    </source>
</evidence>
<sequence length="273" mass="30780">MILHQEEVQLLPTKWTVNTEAFRIHYHSDGLKVVGFIIKPKTVHENAPLIIYNRGGAEDRGLLESRQLTGLARWASQGYVLLTTQYRGNDGGEGQEEWGGDDINDVTNLMLVARELPYVDVSRAVMYGASRGGLMTYLALRNKIEVKAAAVLCGVSDLLHMYNNRADTMKGILHRLVGNPSCDPNEYIRRSPIHWADEIHVPLLIVHGANDVHVPIEQTRNFVNRLSELHKDYRYIEYPDADHHLLNPDRASEILGELGTFFAGKLGLKYTLS</sequence>
<reference evidence="4" key="1">
    <citation type="journal article" date="2019" name="Int. J. Syst. Evol. Microbiol.">
        <title>The Global Catalogue of Microorganisms (GCM) 10K type strain sequencing project: providing services to taxonomists for standard genome sequencing and annotation.</title>
        <authorList>
            <consortium name="The Broad Institute Genomics Platform"/>
            <consortium name="The Broad Institute Genome Sequencing Center for Infectious Disease"/>
            <person name="Wu L."/>
            <person name="Ma J."/>
        </authorList>
    </citation>
    <scope>NUCLEOTIDE SEQUENCE [LARGE SCALE GENOMIC DNA]</scope>
    <source>
        <strain evidence="4">CGMCC 1.12286</strain>
    </source>
</reference>
<dbReference type="InterPro" id="IPR001375">
    <property type="entry name" value="Peptidase_S9_cat"/>
</dbReference>
<dbReference type="PANTHER" id="PTHR42776:SF27">
    <property type="entry name" value="DIPEPTIDYL PEPTIDASE FAMILY MEMBER 6"/>
    <property type="match status" value="1"/>
</dbReference>
<dbReference type="Pfam" id="PF00326">
    <property type="entry name" value="Peptidase_S9"/>
    <property type="match status" value="1"/>
</dbReference>
<dbReference type="PANTHER" id="PTHR42776">
    <property type="entry name" value="SERINE PEPTIDASE S9 FAMILY MEMBER"/>
    <property type="match status" value="1"/>
</dbReference>
<dbReference type="EC" id="3.4.-.-" evidence="3"/>
<accession>A0ABW4JKF7</accession>
<protein>
    <submittedName>
        <fullName evidence="3">Alpha/beta hydrolase family protein</fullName>
        <ecNumber evidence="3">3.4.-.-</ecNumber>
    </submittedName>
</protein>
<organism evidence="3 4">
    <name type="scientific">Alicyclobacillus fodiniaquatilis</name>
    <dbReference type="NCBI Taxonomy" id="1661150"/>
    <lineage>
        <taxon>Bacteria</taxon>
        <taxon>Bacillati</taxon>
        <taxon>Bacillota</taxon>
        <taxon>Bacilli</taxon>
        <taxon>Bacillales</taxon>
        <taxon>Alicyclobacillaceae</taxon>
        <taxon>Alicyclobacillus</taxon>
    </lineage>
</organism>
<dbReference type="GO" id="GO:0016787">
    <property type="term" value="F:hydrolase activity"/>
    <property type="evidence" value="ECO:0007669"/>
    <property type="project" value="UniProtKB-KW"/>
</dbReference>
<gene>
    <name evidence="3" type="ORF">ACFSB2_19465</name>
</gene>
<evidence type="ECO:0000313" key="3">
    <source>
        <dbReference type="EMBL" id="MFD1676857.1"/>
    </source>
</evidence>
<proteinExistence type="predicted"/>
<dbReference type="InterPro" id="IPR029058">
    <property type="entry name" value="AB_hydrolase_fold"/>
</dbReference>
<dbReference type="Proteomes" id="UP001597079">
    <property type="component" value="Unassembled WGS sequence"/>
</dbReference>
<feature type="domain" description="Peptidase S9 prolyl oligopeptidase catalytic" evidence="2">
    <location>
        <begin position="74"/>
        <end position="267"/>
    </location>
</feature>
<keyword evidence="1 3" id="KW-0378">Hydrolase</keyword>
<dbReference type="RefSeq" id="WP_377944766.1">
    <property type="nucleotide sequence ID" value="NZ_JBHUCX010000079.1"/>
</dbReference>
<name>A0ABW4JKF7_9BACL</name>
<comment type="caution">
    <text evidence="3">The sequence shown here is derived from an EMBL/GenBank/DDBJ whole genome shotgun (WGS) entry which is preliminary data.</text>
</comment>
<keyword evidence="4" id="KW-1185">Reference proteome</keyword>
<dbReference type="EMBL" id="JBHUCX010000079">
    <property type="protein sequence ID" value="MFD1676857.1"/>
    <property type="molecule type" value="Genomic_DNA"/>
</dbReference>
<evidence type="ECO:0000256" key="1">
    <source>
        <dbReference type="ARBA" id="ARBA00022801"/>
    </source>
</evidence>